<name>S8DRD5_FOMSC</name>
<feature type="compositionally biased region" description="Polar residues" evidence="1">
    <location>
        <begin position="38"/>
        <end position="49"/>
    </location>
</feature>
<keyword evidence="3" id="KW-1185">Reference proteome</keyword>
<evidence type="ECO:0000256" key="1">
    <source>
        <dbReference type="SAM" id="MobiDB-lite"/>
    </source>
</evidence>
<dbReference type="HOGENOM" id="CLU_1115775_0_0_1"/>
<feature type="region of interest" description="Disordered" evidence="1">
    <location>
        <begin position="203"/>
        <end position="249"/>
    </location>
</feature>
<sequence length="249" mass="27897">MDKAGVPVFLCLNDDACARKRHMCLRLHDTRRVCTHASSLGESPANSSMTEERENRAISVSWNGAPSQFRRNSRHSTATRSLTKAAKKRVISAHRKGAPSRSRRNSRHRILNPSLTKVAKKRVIPAHRHGARPRSRRSLRHSIFVHFPTKPAKNGAYAVVRYIPQDARSPPISAQLTSIDLFPLLHQTSQQLGVRRGQLLRTLPDPTSQNLAVRRGQAQRSSPISAELKTQHPCTIPSYTSKKRSVRPA</sequence>
<feature type="region of interest" description="Disordered" evidence="1">
    <location>
        <begin position="38"/>
        <end position="106"/>
    </location>
</feature>
<evidence type="ECO:0000313" key="3">
    <source>
        <dbReference type="Proteomes" id="UP000015241"/>
    </source>
</evidence>
<proteinExistence type="predicted"/>
<gene>
    <name evidence="2" type="ORF">FOMPIDRAFT_1020428</name>
</gene>
<reference evidence="2 3" key="1">
    <citation type="journal article" date="2012" name="Science">
        <title>The Paleozoic origin of enzymatic lignin decomposition reconstructed from 31 fungal genomes.</title>
        <authorList>
            <person name="Floudas D."/>
            <person name="Binder M."/>
            <person name="Riley R."/>
            <person name="Barry K."/>
            <person name="Blanchette R.A."/>
            <person name="Henrissat B."/>
            <person name="Martinez A.T."/>
            <person name="Otillar R."/>
            <person name="Spatafora J.W."/>
            <person name="Yadav J.S."/>
            <person name="Aerts A."/>
            <person name="Benoit I."/>
            <person name="Boyd A."/>
            <person name="Carlson A."/>
            <person name="Copeland A."/>
            <person name="Coutinho P.M."/>
            <person name="de Vries R.P."/>
            <person name="Ferreira P."/>
            <person name="Findley K."/>
            <person name="Foster B."/>
            <person name="Gaskell J."/>
            <person name="Glotzer D."/>
            <person name="Gorecki P."/>
            <person name="Heitman J."/>
            <person name="Hesse C."/>
            <person name="Hori C."/>
            <person name="Igarashi K."/>
            <person name="Jurgens J.A."/>
            <person name="Kallen N."/>
            <person name="Kersten P."/>
            <person name="Kohler A."/>
            <person name="Kuees U."/>
            <person name="Kumar T.K.A."/>
            <person name="Kuo A."/>
            <person name="LaButti K."/>
            <person name="Larrondo L.F."/>
            <person name="Lindquist E."/>
            <person name="Ling A."/>
            <person name="Lombard V."/>
            <person name="Lucas S."/>
            <person name="Lundell T."/>
            <person name="Martin R."/>
            <person name="McLaughlin D.J."/>
            <person name="Morgenstern I."/>
            <person name="Morin E."/>
            <person name="Murat C."/>
            <person name="Nagy L.G."/>
            <person name="Nolan M."/>
            <person name="Ohm R.A."/>
            <person name="Patyshakuliyeva A."/>
            <person name="Rokas A."/>
            <person name="Ruiz-Duenas F.J."/>
            <person name="Sabat G."/>
            <person name="Salamov A."/>
            <person name="Samejima M."/>
            <person name="Schmutz J."/>
            <person name="Slot J.C."/>
            <person name="St John F."/>
            <person name="Stenlid J."/>
            <person name="Sun H."/>
            <person name="Sun S."/>
            <person name="Syed K."/>
            <person name="Tsang A."/>
            <person name="Wiebenga A."/>
            <person name="Young D."/>
            <person name="Pisabarro A."/>
            <person name="Eastwood D.C."/>
            <person name="Martin F."/>
            <person name="Cullen D."/>
            <person name="Grigoriev I.V."/>
            <person name="Hibbett D.S."/>
        </authorList>
    </citation>
    <scope>NUCLEOTIDE SEQUENCE</scope>
    <source>
        <strain evidence="3">FP-58527</strain>
    </source>
</reference>
<accession>S8DRD5</accession>
<dbReference type="InParanoid" id="S8DRD5"/>
<evidence type="ECO:0000313" key="2">
    <source>
        <dbReference type="EMBL" id="EPS93738.1"/>
    </source>
</evidence>
<dbReference type="Proteomes" id="UP000015241">
    <property type="component" value="Unassembled WGS sequence"/>
</dbReference>
<dbReference type="EMBL" id="KE504259">
    <property type="protein sequence ID" value="EPS93738.1"/>
    <property type="molecule type" value="Genomic_DNA"/>
</dbReference>
<organism evidence="2 3">
    <name type="scientific">Fomitopsis schrenkii</name>
    <name type="common">Brown rot fungus</name>
    <dbReference type="NCBI Taxonomy" id="2126942"/>
    <lineage>
        <taxon>Eukaryota</taxon>
        <taxon>Fungi</taxon>
        <taxon>Dikarya</taxon>
        <taxon>Basidiomycota</taxon>
        <taxon>Agaricomycotina</taxon>
        <taxon>Agaricomycetes</taxon>
        <taxon>Polyporales</taxon>
        <taxon>Fomitopsis</taxon>
    </lineage>
</organism>
<feature type="compositionally biased region" description="Polar residues" evidence="1">
    <location>
        <begin position="58"/>
        <end position="82"/>
    </location>
</feature>
<protein>
    <submittedName>
        <fullName evidence="2">Uncharacterized protein</fullName>
    </submittedName>
</protein>
<feature type="compositionally biased region" description="Basic residues" evidence="1">
    <location>
        <begin position="85"/>
        <end position="106"/>
    </location>
</feature>
<dbReference type="AlphaFoldDB" id="S8DRD5"/>